<dbReference type="SMART" id="SM00248">
    <property type="entry name" value="ANK"/>
    <property type="match status" value="1"/>
</dbReference>
<dbReference type="InterPro" id="IPR036770">
    <property type="entry name" value="Ankyrin_rpt-contain_sf"/>
</dbReference>
<dbReference type="PANTHER" id="PTHR24119:SF0">
    <property type="entry name" value="ACYL-COA-BINDING DOMAIN-CONTAINING PROTEIN 6"/>
    <property type="match status" value="1"/>
</dbReference>
<dbReference type="Proteomes" id="UP001385951">
    <property type="component" value="Unassembled WGS sequence"/>
</dbReference>
<dbReference type="PANTHER" id="PTHR24119">
    <property type="entry name" value="ACYL-COA-BINDING DOMAIN-CONTAINING PROTEIN 6"/>
    <property type="match status" value="1"/>
</dbReference>
<evidence type="ECO:0000256" key="4">
    <source>
        <dbReference type="PROSITE-ProRule" id="PRU00023"/>
    </source>
</evidence>
<keyword evidence="8" id="KW-1185">Reference proteome</keyword>
<evidence type="ECO:0000256" key="3">
    <source>
        <dbReference type="ARBA" id="ARBA00023121"/>
    </source>
</evidence>
<feature type="region of interest" description="Disordered" evidence="5">
    <location>
        <begin position="91"/>
        <end position="137"/>
    </location>
</feature>
<keyword evidence="1" id="KW-0677">Repeat</keyword>
<proteinExistence type="predicted"/>
<feature type="repeat" description="ANK" evidence="4">
    <location>
        <begin position="186"/>
        <end position="218"/>
    </location>
</feature>
<dbReference type="InterPro" id="IPR035984">
    <property type="entry name" value="Acyl-CoA-binding_sf"/>
</dbReference>
<dbReference type="PRINTS" id="PR00689">
    <property type="entry name" value="ACOABINDINGP"/>
</dbReference>
<organism evidence="7 8">
    <name type="scientific">Cerrena zonata</name>
    <dbReference type="NCBI Taxonomy" id="2478898"/>
    <lineage>
        <taxon>Eukaryota</taxon>
        <taxon>Fungi</taxon>
        <taxon>Dikarya</taxon>
        <taxon>Basidiomycota</taxon>
        <taxon>Agaricomycotina</taxon>
        <taxon>Agaricomycetes</taxon>
        <taxon>Polyporales</taxon>
        <taxon>Cerrenaceae</taxon>
        <taxon>Cerrena</taxon>
    </lineage>
</organism>
<dbReference type="InterPro" id="IPR014352">
    <property type="entry name" value="FERM/acyl-CoA-bd_prot_sf"/>
</dbReference>
<evidence type="ECO:0000313" key="8">
    <source>
        <dbReference type="Proteomes" id="UP001385951"/>
    </source>
</evidence>
<feature type="domain" description="ACB" evidence="6">
    <location>
        <begin position="6"/>
        <end position="97"/>
    </location>
</feature>
<keyword evidence="3" id="KW-0446">Lipid-binding</keyword>
<dbReference type="AlphaFoldDB" id="A0AAW0GXD9"/>
<evidence type="ECO:0000256" key="1">
    <source>
        <dbReference type="ARBA" id="ARBA00022737"/>
    </source>
</evidence>
<dbReference type="EMBL" id="JASBNA010000002">
    <property type="protein sequence ID" value="KAK7694932.1"/>
    <property type="molecule type" value="Genomic_DNA"/>
</dbReference>
<reference evidence="7 8" key="1">
    <citation type="submission" date="2022-09" db="EMBL/GenBank/DDBJ databases">
        <authorList>
            <person name="Palmer J.M."/>
        </authorList>
    </citation>
    <scope>NUCLEOTIDE SEQUENCE [LARGE SCALE GENOMIC DNA]</scope>
    <source>
        <strain evidence="7 8">DSM 7382</strain>
    </source>
</reference>
<accession>A0AAW0GXD9</accession>
<dbReference type="PROSITE" id="PS50088">
    <property type="entry name" value="ANK_REPEAT"/>
    <property type="match status" value="1"/>
</dbReference>
<dbReference type="InterPro" id="IPR002110">
    <property type="entry name" value="Ankyrin_rpt"/>
</dbReference>
<dbReference type="PROSITE" id="PS50297">
    <property type="entry name" value="ANK_REP_REGION"/>
    <property type="match status" value="1"/>
</dbReference>
<evidence type="ECO:0000256" key="5">
    <source>
        <dbReference type="SAM" id="MobiDB-lite"/>
    </source>
</evidence>
<evidence type="ECO:0000256" key="2">
    <source>
        <dbReference type="ARBA" id="ARBA00023043"/>
    </source>
</evidence>
<dbReference type="Pfam" id="PF00887">
    <property type="entry name" value="ACBP"/>
    <property type="match status" value="1"/>
</dbReference>
<dbReference type="SUPFAM" id="SSF48403">
    <property type="entry name" value="Ankyrin repeat"/>
    <property type="match status" value="1"/>
</dbReference>
<keyword evidence="2 4" id="KW-0040">ANK repeat</keyword>
<dbReference type="PROSITE" id="PS51228">
    <property type="entry name" value="ACB_2"/>
    <property type="match status" value="1"/>
</dbReference>
<gene>
    <name evidence="7" type="ORF">QCA50_002120</name>
</gene>
<dbReference type="InterPro" id="IPR000582">
    <property type="entry name" value="Acyl-CoA-binding_protein"/>
</dbReference>
<feature type="compositionally biased region" description="Low complexity" evidence="5">
    <location>
        <begin position="95"/>
        <end position="115"/>
    </location>
</feature>
<evidence type="ECO:0000313" key="7">
    <source>
        <dbReference type="EMBL" id="KAK7694932.1"/>
    </source>
</evidence>
<sequence>MVEYRPSPSFDGAAKYLSNASSLASVSNTVKLELYGLFKYLTVSHIPNTGKPSIFDFTGRAKWDAWNTTGSTYGDRAEDAENRYLEIATSLGWKEGTTTEPEPEASTSASSNTAAGDEDDIWDKDTDGPKRSGGGFGVKVSMVSQETEEMREVGSLHALVLDGDVAGVEKHLQDHPDTNLNELDEHGYTPLHIASDRGHTKVVELLLSKGADKAIKDPDEFTALELAEVAEHDDIVTLLR</sequence>
<dbReference type="Pfam" id="PF12796">
    <property type="entry name" value="Ank_2"/>
    <property type="match status" value="1"/>
</dbReference>
<dbReference type="Gene3D" id="1.20.80.10">
    <property type="match status" value="1"/>
</dbReference>
<dbReference type="SUPFAM" id="SSF47027">
    <property type="entry name" value="Acyl-CoA binding protein"/>
    <property type="match status" value="1"/>
</dbReference>
<protein>
    <recommendedName>
        <fullName evidence="6">ACB domain-containing protein</fullName>
    </recommendedName>
</protein>
<evidence type="ECO:0000259" key="6">
    <source>
        <dbReference type="PROSITE" id="PS51228"/>
    </source>
</evidence>
<dbReference type="Gene3D" id="1.25.40.20">
    <property type="entry name" value="Ankyrin repeat-containing domain"/>
    <property type="match status" value="1"/>
</dbReference>
<dbReference type="GO" id="GO:0000062">
    <property type="term" value="F:fatty-acyl-CoA binding"/>
    <property type="evidence" value="ECO:0007669"/>
    <property type="project" value="InterPro"/>
</dbReference>
<comment type="caution">
    <text evidence="7">The sequence shown here is derived from an EMBL/GenBank/DDBJ whole genome shotgun (WGS) entry which is preliminary data.</text>
</comment>
<name>A0AAW0GXD9_9APHY</name>